<proteinExistence type="inferred from homology"/>
<dbReference type="NCBIfam" id="NF001461">
    <property type="entry name" value="PRK00321.1-2"/>
    <property type="match status" value="1"/>
</dbReference>
<dbReference type="GO" id="GO:0000018">
    <property type="term" value="P:regulation of DNA recombination"/>
    <property type="evidence" value="ECO:0007669"/>
    <property type="project" value="TreeGrafter"/>
</dbReference>
<keyword evidence="5 6" id="KW-0233">DNA recombination</keyword>
<dbReference type="EMBL" id="CP013987">
    <property type="protein sequence ID" value="ALZ84106.1"/>
    <property type="molecule type" value="Genomic_DNA"/>
</dbReference>
<gene>
    <name evidence="6" type="primary">rdgC</name>
    <name evidence="7" type="ORF">APT59_07715</name>
</gene>
<dbReference type="HAMAP" id="MF_00194">
    <property type="entry name" value="RdgC"/>
    <property type="match status" value="1"/>
</dbReference>
<sequence>MWFRNLLVYRLTQEVAFETEALDAALAAKPARPCASQELSTYGFVAPFGKGPDLPLVHESQGFFLIAARKEERILPSSVVKEAVQEKVDEIENQQMRKVYKKEKEQIKDEIVQAFLPRAFIRRQTTYAAIDPKQGWILVDASSAKRAEDLLSTLRDALGSLPVRPLGVKQAPMATFTDWVKAGDATHGLYILDECELRDAGEDGGVVRCKGQDLTSEEIQNHLGAGKLVTKLALAWQDKLALLLDDKVTIKRLKFEDLLQDQAEQDGGEDALGQQDASFVLMMMTLAEFLPQLIEALGGEELPQGL</sequence>
<protein>
    <recommendedName>
        <fullName evidence="3 6">Recombination-associated protein RdgC</fullName>
    </recommendedName>
</protein>
<evidence type="ECO:0000256" key="5">
    <source>
        <dbReference type="ARBA" id="ARBA00023172"/>
    </source>
</evidence>
<organism evidence="7 8">
    <name type="scientific">Pseudomonas oryzihabitans</name>
    <dbReference type="NCBI Taxonomy" id="47885"/>
    <lineage>
        <taxon>Bacteria</taxon>
        <taxon>Pseudomonadati</taxon>
        <taxon>Pseudomonadota</taxon>
        <taxon>Gammaproteobacteria</taxon>
        <taxon>Pseudomonadales</taxon>
        <taxon>Pseudomonadaceae</taxon>
        <taxon>Pseudomonas</taxon>
    </lineage>
</organism>
<dbReference type="InterPro" id="IPR007476">
    <property type="entry name" value="RdgC"/>
</dbReference>
<dbReference type="NCBIfam" id="NF001464">
    <property type="entry name" value="PRK00321.1-5"/>
    <property type="match status" value="1"/>
</dbReference>
<dbReference type="GO" id="GO:0003690">
    <property type="term" value="F:double-stranded DNA binding"/>
    <property type="evidence" value="ECO:0007669"/>
    <property type="project" value="TreeGrafter"/>
</dbReference>
<comment type="subcellular location">
    <subcellularLocation>
        <location evidence="1 6">Cytoplasm</location>
        <location evidence="1 6">Nucleoid</location>
    </subcellularLocation>
</comment>
<dbReference type="RefSeq" id="WP_059314316.1">
    <property type="nucleotide sequence ID" value="NZ_CP013987.1"/>
</dbReference>
<evidence type="ECO:0000313" key="7">
    <source>
        <dbReference type="EMBL" id="ALZ84106.1"/>
    </source>
</evidence>
<dbReference type="Pfam" id="PF04381">
    <property type="entry name" value="RdgC"/>
    <property type="match status" value="1"/>
</dbReference>
<dbReference type="PANTHER" id="PTHR38103">
    <property type="entry name" value="RECOMBINATION-ASSOCIATED PROTEIN RDGC"/>
    <property type="match status" value="1"/>
</dbReference>
<dbReference type="GO" id="GO:0043590">
    <property type="term" value="C:bacterial nucleoid"/>
    <property type="evidence" value="ECO:0007669"/>
    <property type="project" value="TreeGrafter"/>
</dbReference>
<dbReference type="GO" id="GO:0005737">
    <property type="term" value="C:cytoplasm"/>
    <property type="evidence" value="ECO:0007669"/>
    <property type="project" value="UniProtKB-UniRule"/>
</dbReference>
<evidence type="ECO:0000256" key="3">
    <source>
        <dbReference type="ARBA" id="ARBA00022296"/>
    </source>
</evidence>
<dbReference type="OrthoDB" id="5290530at2"/>
<dbReference type="Proteomes" id="UP000064137">
    <property type="component" value="Chromosome"/>
</dbReference>
<comment type="function">
    <text evidence="6">May be involved in recombination.</text>
</comment>
<dbReference type="PANTHER" id="PTHR38103:SF1">
    <property type="entry name" value="RECOMBINATION-ASSOCIATED PROTEIN RDGC"/>
    <property type="match status" value="1"/>
</dbReference>
<dbReference type="GO" id="GO:0006310">
    <property type="term" value="P:DNA recombination"/>
    <property type="evidence" value="ECO:0007669"/>
    <property type="project" value="UniProtKB-UniRule"/>
</dbReference>
<comment type="similarity">
    <text evidence="2 6">Belongs to the RdgC family.</text>
</comment>
<evidence type="ECO:0000256" key="6">
    <source>
        <dbReference type="HAMAP-Rule" id="MF_00194"/>
    </source>
</evidence>
<evidence type="ECO:0000313" key="8">
    <source>
        <dbReference type="Proteomes" id="UP000064137"/>
    </source>
</evidence>
<name>A0A0U4HE00_9PSED</name>
<dbReference type="KEGG" id="por:APT59_07715"/>
<accession>A0A0U4HE00</accession>
<dbReference type="NCBIfam" id="NF001462">
    <property type="entry name" value="PRK00321.1-3"/>
    <property type="match status" value="1"/>
</dbReference>
<reference evidence="7 8" key="1">
    <citation type="submission" date="2016-01" db="EMBL/GenBank/DDBJ databases">
        <title>Annotation of Pseudomonas oryzihabitans USDA-ARS-USMARC-56511.</title>
        <authorList>
            <person name="Harhay G.P."/>
            <person name="Harhay D.M."/>
            <person name="Smith T.P.L."/>
            <person name="Bono J.L."/>
            <person name="Heaton M.P."/>
            <person name="Clawson M.L."/>
            <person name="Chitko-Mckown C.G."/>
            <person name="Capik S.F."/>
            <person name="DeDonder K.D."/>
            <person name="Apley M.D."/>
            <person name="Lubbers B.V."/>
            <person name="White B.J."/>
            <person name="Larson R.L."/>
        </authorList>
    </citation>
    <scope>NUCLEOTIDE SEQUENCE [LARGE SCALE GENOMIC DNA]</scope>
    <source>
        <strain evidence="7 8">USDA-ARS-USMARC-56511</strain>
    </source>
</reference>
<dbReference type="AlphaFoldDB" id="A0A0U4HE00"/>
<evidence type="ECO:0000256" key="4">
    <source>
        <dbReference type="ARBA" id="ARBA00022490"/>
    </source>
</evidence>
<evidence type="ECO:0000256" key="1">
    <source>
        <dbReference type="ARBA" id="ARBA00004453"/>
    </source>
</evidence>
<keyword evidence="4 6" id="KW-0963">Cytoplasm</keyword>
<evidence type="ECO:0000256" key="2">
    <source>
        <dbReference type="ARBA" id="ARBA00008657"/>
    </source>
</evidence>